<dbReference type="PANTHER" id="PTHR24030">
    <property type="entry name" value="PROTEIN CMSS1"/>
    <property type="match status" value="1"/>
</dbReference>
<feature type="region of interest" description="Disordered" evidence="1">
    <location>
        <begin position="1"/>
        <end position="80"/>
    </location>
</feature>
<dbReference type="InterPro" id="IPR027417">
    <property type="entry name" value="P-loop_NTPase"/>
</dbReference>
<dbReference type="GO" id="GO:0030686">
    <property type="term" value="C:90S preribosome"/>
    <property type="evidence" value="ECO:0007669"/>
    <property type="project" value="TreeGrafter"/>
</dbReference>
<dbReference type="Proteomes" id="UP000095751">
    <property type="component" value="Unassembled WGS sequence"/>
</dbReference>
<dbReference type="PANTHER" id="PTHR24030:SF0">
    <property type="entry name" value="PROTEIN CMSS1"/>
    <property type="match status" value="1"/>
</dbReference>
<proteinExistence type="predicted"/>
<sequence>MGGDDLGSDDEYLSKPSKGAAGVDYDVEDSQIDQKRKRNNDDDDNVDNINEGEKSSSKEQEEQQQQQRKKKKGGGPMRVLGTNIRMESIESKAEILSKYADTDFKPIHIAKQTSKSDTSRLINKNDNNLDSSNFMDRLLCLISKKQIKIKQQQKSPRAIIVCISARRCVEVLKDLAPLKLRVAKLFPKQGTIGEQSRQLETTVCGIAVGTPHRVKELIDKGSLNLKNTQLLGLDTFQNPKNFSVYTLPDTAPFIQSILKDHAQSVCCSGRKDLKIGFV</sequence>
<feature type="compositionally biased region" description="Basic and acidic residues" evidence="1">
    <location>
        <begin position="51"/>
        <end position="61"/>
    </location>
</feature>
<reference evidence="2 3" key="1">
    <citation type="submission" date="2016-09" db="EMBL/GenBank/DDBJ databases">
        <title>Extensive genetic diversity and differential bi-allelic expression allows diatom success in the polar Southern Ocean.</title>
        <authorList>
            <consortium name="DOE Joint Genome Institute"/>
            <person name="Mock T."/>
            <person name="Otillar R.P."/>
            <person name="Strauss J."/>
            <person name="Dupont C."/>
            <person name="Frickenhaus S."/>
            <person name="Maumus F."/>
            <person name="Mcmullan M."/>
            <person name="Sanges R."/>
            <person name="Schmutz J."/>
            <person name="Toseland A."/>
            <person name="Valas R."/>
            <person name="Veluchamy A."/>
            <person name="Ward B.J."/>
            <person name="Allen A."/>
            <person name="Barry K."/>
            <person name="Falciatore A."/>
            <person name="Ferrante M."/>
            <person name="Fortunato A.E."/>
            <person name="Gloeckner G."/>
            <person name="Gruber A."/>
            <person name="Hipkin R."/>
            <person name="Janech M."/>
            <person name="Kroth P."/>
            <person name="Leese F."/>
            <person name="Lindquist E."/>
            <person name="Lyon B.R."/>
            <person name="Martin J."/>
            <person name="Mayer C."/>
            <person name="Parker M."/>
            <person name="Quesneville H."/>
            <person name="Raymond J."/>
            <person name="Uhlig C."/>
            <person name="Valentin K.U."/>
            <person name="Worden A.Z."/>
            <person name="Armbrust E.V."/>
            <person name="Bowler C."/>
            <person name="Green B."/>
            <person name="Moulton V."/>
            <person name="Van Oosterhout C."/>
            <person name="Grigoriev I."/>
        </authorList>
    </citation>
    <scope>NUCLEOTIDE SEQUENCE [LARGE SCALE GENOMIC DNA]</scope>
    <source>
        <strain evidence="2 3">CCMP1102</strain>
    </source>
</reference>
<dbReference type="Gene3D" id="3.40.50.300">
    <property type="entry name" value="P-loop containing nucleotide triphosphate hydrolases"/>
    <property type="match status" value="1"/>
</dbReference>
<keyword evidence="3" id="KW-1185">Reference proteome</keyword>
<organism evidence="2 3">
    <name type="scientific">Fragilariopsis cylindrus CCMP1102</name>
    <dbReference type="NCBI Taxonomy" id="635003"/>
    <lineage>
        <taxon>Eukaryota</taxon>
        <taxon>Sar</taxon>
        <taxon>Stramenopiles</taxon>
        <taxon>Ochrophyta</taxon>
        <taxon>Bacillariophyta</taxon>
        <taxon>Bacillariophyceae</taxon>
        <taxon>Bacillariophycidae</taxon>
        <taxon>Bacillariales</taxon>
        <taxon>Bacillariaceae</taxon>
        <taxon>Fragilariopsis</taxon>
    </lineage>
</organism>
<dbReference type="InterPro" id="IPR032704">
    <property type="entry name" value="Cms1"/>
</dbReference>
<protein>
    <submittedName>
        <fullName evidence="2">Uncharacterized protein</fullName>
    </submittedName>
</protein>
<dbReference type="KEGG" id="fcy:FRACYDRAFT_234827"/>
<dbReference type="Pfam" id="PF14617">
    <property type="entry name" value="CMS1"/>
    <property type="match status" value="1"/>
</dbReference>
<dbReference type="InParanoid" id="A0A1E7FSP1"/>
<accession>A0A1E7FSP1</accession>
<evidence type="ECO:0000313" key="3">
    <source>
        <dbReference type="Proteomes" id="UP000095751"/>
    </source>
</evidence>
<evidence type="ECO:0000256" key="1">
    <source>
        <dbReference type="SAM" id="MobiDB-lite"/>
    </source>
</evidence>
<dbReference type="EMBL" id="KV784354">
    <property type="protein sequence ID" value="OEU21201.1"/>
    <property type="molecule type" value="Genomic_DNA"/>
</dbReference>
<dbReference type="AlphaFoldDB" id="A0A1E7FSP1"/>
<feature type="compositionally biased region" description="Acidic residues" evidence="1">
    <location>
        <begin position="1"/>
        <end position="11"/>
    </location>
</feature>
<evidence type="ECO:0000313" key="2">
    <source>
        <dbReference type="EMBL" id="OEU21201.1"/>
    </source>
</evidence>
<gene>
    <name evidence="2" type="ORF">FRACYDRAFT_234827</name>
</gene>
<dbReference type="GO" id="GO:0005634">
    <property type="term" value="C:nucleus"/>
    <property type="evidence" value="ECO:0007669"/>
    <property type="project" value="TreeGrafter"/>
</dbReference>
<name>A0A1E7FSP1_9STRA</name>
<dbReference type="OrthoDB" id="1929311at2759"/>